<accession>A0A3E2HBY9</accession>
<feature type="transmembrane region" description="Helical" evidence="1">
    <location>
        <begin position="589"/>
        <end position="615"/>
    </location>
</feature>
<sequence>MQSHSVASEKPAGNSNLNEVLEVQHPEQPSSRFLKRTLVLIFAPLAVTAYYLWIWLYFLKRDSEGPVKYGINNQIWIFYSWFLIGVFGLDWSKHGLIGVEAAMLQTYFWQVPSAAALLMHSESSWSGPGGWIECLTMRLVRRKKGLTHRLWYLLAFLSLLPFVALPLSGLCLELSDGYVPASDSPMVVGHTWEDFNRRQSAYYSAALSGWKIGSPATVPGIGIIYTPGYLNRENYSSLAHIPNTLPLDEGIPEIFLTPQAKNPISGRAWGFHAGYNCSIVKDSSEFTILNKKSSSTVYNLGYTDQEWGSLITSSGERISIFNSSIIADGNNLWGYAEVGVRNTATVSNPSTNQPIPYYDGTEPGFSESDDPSKADILEYALWQVRLPGSYGEQAFNSTLDPIIKGMGQPFIQTANGSYVRNNTFFKVQSNDGYNSSAIEIFGDPSRLYSIVSLAPPIGVRCQIISVLGTAELNPVQSTFHSFERTPSPPFDQSVEKSQTPRFGVITRATILGRYLEIFTSSNSPAPMTVSNSYFYQNYIQPQTLQKSIMLAHAMDALQLMYDGTYGFEGAWLNTNLTSSKPGKLLTTGVVLPAIPAVLFMIWAVCCALLGVFFGFRRRWSDCLDGYSFFRLGVDSADDVKEKPGTLRAKEFYENEALFSLQALVRDM</sequence>
<dbReference type="EMBL" id="NCSJ02000089">
    <property type="protein sequence ID" value="RFU30890.1"/>
    <property type="molecule type" value="Genomic_DNA"/>
</dbReference>
<evidence type="ECO:0000256" key="1">
    <source>
        <dbReference type="SAM" id="Phobius"/>
    </source>
</evidence>
<evidence type="ECO:0000313" key="3">
    <source>
        <dbReference type="Proteomes" id="UP000258309"/>
    </source>
</evidence>
<dbReference type="Proteomes" id="UP000258309">
    <property type="component" value="Unassembled WGS sequence"/>
</dbReference>
<dbReference type="AlphaFoldDB" id="A0A3E2HBY9"/>
<proteinExistence type="predicted"/>
<feature type="transmembrane region" description="Helical" evidence="1">
    <location>
        <begin position="150"/>
        <end position="170"/>
    </location>
</feature>
<gene>
    <name evidence="2" type="ORF">B7463_g5464</name>
</gene>
<keyword evidence="1" id="KW-0812">Transmembrane</keyword>
<name>A0A3E2HBY9_SCYLI</name>
<keyword evidence="1" id="KW-1133">Transmembrane helix</keyword>
<comment type="caution">
    <text evidence="2">The sequence shown here is derived from an EMBL/GenBank/DDBJ whole genome shotgun (WGS) entry which is preliminary data.</text>
</comment>
<dbReference type="OMA" id="YALWQVR"/>
<organism evidence="2 3">
    <name type="scientific">Scytalidium lignicola</name>
    <name type="common">Hyphomycete</name>
    <dbReference type="NCBI Taxonomy" id="5539"/>
    <lineage>
        <taxon>Eukaryota</taxon>
        <taxon>Fungi</taxon>
        <taxon>Dikarya</taxon>
        <taxon>Ascomycota</taxon>
        <taxon>Pezizomycotina</taxon>
        <taxon>Leotiomycetes</taxon>
        <taxon>Leotiomycetes incertae sedis</taxon>
        <taxon>Scytalidium</taxon>
    </lineage>
</organism>
<reference evidence="2 3" key="1">
    <citation type="submission" date="2018-05" db="EMBL/GenBank/DDBJ databases">
        <title>Draft genome sequence of Scytalidium lignicola DSM 105466, a ubiquitous saprotrophic fungus.</title>
        <authorList>
            <person name="Buettner E."/>
            <person name="Gebauer A.M."/>
            <person name="Hofrichter M."/>
            <person name="Liers C."/>
            <person name="Kellner H."/>
        </authorList>
    </citation>
    <scope>NUCLEOTIDE SEQUENCE [LARGE SCALE GENOMIC DNA]</scope>
    <source>
        <strain evidence="2 3">DSM 105466</strain>
    </source>
</reference>
<dbReference type="OrthoDB" id="5287717at2759"/>
<protein>
    <submittedName>
        <fullName evidence="2">Uncharacterized protein</fullName>
    </submittedName>
</protein>
<keyword evidence="1" id="KW-0472">Membrane</keyword>
<feature type="non-terminal residue" evidence="2">
    <location>
        <position position="667"/>
    </location>
</feature>
<feature type="non-terminal residue" evidence="2">
    <location>
        <position position="1"/>
    </location>
</feature>
<feature type="transmembrane region" description="Helical" evidence="1">
    <location>
        <begin position="71"/>
        <end position="89"/>
    </location>
</feature>
<evidence type="ECO:0000313" key="2">
    <source>
        <dbReference type="EMBL" id="RFU30890.1"/>
    </source>
</evidence>
<keyword evidence="3" id="KW-1185">Reference proteome</keyword>
<feature type="transmembrane region" description="Helical" evidence="1">
    <location>
        <begin position="38"/>
        <end position="59"/>
    </location>
</feature>